<evidence type="ECO:0000313" key="3">
    <source>
        <dbReference type="EMBL" id="SEA54636.1"/>
    </source>
</evidence>
<keyword evidence="3" id="KW-0689">Ribosomal protein</keyword>
<dbReference type="Pfam" id="PF06325">
    <property type="entry name" value="PrmA"/>
    <property type="match status" value="1"/>
</dbReference>
<dbReference type="GO" id="GO:0032259">
    <property type="term" value="P:methylation"/>
    <property type="evidence" value="ECO:0007669"/>
    <property type="project" value="UniProtKB-KW"/>
</dbReference>
<dbReference type="GO" id="GO:0005840">
    <property type="term" value="C:ribosome"/>
    <property type="evidence" value="ECO:0007669"/>
    <property type="project" value="UniProtKB-KW"/>
</dbReference>
<name>A0A1H4C2M6_9BACT</name>
<dbReference type="RefSeq" id="WP_092348775.1">
    <property type="nucleotide sequence ID" value="NZ_FNQN01000007.1"/>
</dbReference>
<gene>
    <name evidence="3" type="ORF">SAMN05660420_02400</name>
</gene>
<dbReference type="PANTHER" id="PTHR43648">
    <property type="entry name" value="ELECTRON TRANSFER FLAVOPROTEIN BETA SUBUNIT LYSINE METHYLTRANSFERASE"/>
    <property type="match status" value="1"/>
</dbReference>
<keyword evidence="1 3" id="KW-0489">Methyltransferase</keyword>
<dbReference type="OrthoDB" id="9785995at2"/>
<dbReference type="Proteomes" id="UP000199409">
    <property type="component" value="Unassembled WGS sequence"/>
</dbReference>
<keyword evidence="4" id="KW-1185">Reference proteome</keyword>
<dbReference type="SUPFAM" id="SSF53335">
    <property type="entry name" value="S-adenosyl-L-methionine-dependent methyltransferases"/>
    <property type="match status" value="1"/>
</dbReference>
<dbReference type="CDD" id="cd02440">
    <property type="entry name" value="AdoMet_MTases"/>
    <property type="match status" value="1"/>
</dbReference>
<keyword evidence="3" id="KW-0687">Ribonucleoprotein</keyword>
<reference evidence="3 4" key="1">
    <citation type="submission" date="2016-10" db="EMBL/GenBank/DDBJ databases">
        <authorList>
            <person name="de Groot N.N."/>
        </authorList>
    </citation>
    <scope>NUCLEOTIDE SEQUENCE [LARGE SCALE GENOMIC DNA]</scope>
    <source>
        <strain evidence="3 4">DSM 7343</strain>
    </source>
</reference>
<dbReference type="AlphaFoldDB" id="A0A1H4C2M6"/>
<evidence type="ECO:0000313" key="4">
    <source>
        <dbReference type="Proteomes" id="UP000199409"/>
    </source>
</evidence>
<accession>A0A1H4C2M6</accession>
<dbReference type="InterPro" id="IPR029063">
    <property type="entry name" value="SAM-dependent_MTases_sf"/>
</dbReference>
<dbReference type="Gene3D" id="3.40.50.150">
    <property type="entry name" value="Vaccinia Virus protein VP39"/>
    <property type="match status" value="1"/>
</dbReference>
<sequence length="197" mass="22008">MKDRYHPFDIGKRFSVVPAAEFPVANNRIKLVMDRGAFGSGEHETTQSCLEILENLPLQEAQKSLDLGSGTAILTIAKQLLHPGQAWCIDIEESAIISGRRNCRLNKVDNDITHVCGTLEQLEETNFNLILANIYGDILLDVAGQLVNKAETGALLLLSGILWEYNFDVRQKYQKLGCKLIKNCLLSEYSTILMQKT</sequence>
<dbReference type="PANTHER" id="PTHR43648:SF1">
    <property type="entry name" value="ELECTRON TRANSFER FLAVOPROTEIN BETA SUBUNIT LYSINE METHYLTRANSFERASE"/>
    <property type="match status" value="1"/>
</dbReference>
<dbReference type="STRING" id="37625.SAMN05660420_02400"/>
<protein>
    <submittedName>
        <fullName evidence="3">[LSU ribosomal protein L11P]-lysine N-methyltransferase</fullName>
    </submittedName>
</protein>
<evidence type="ECO:0000256" key="2">
    <source>
        <dbReference type="ARBA" id="ARBA00022679"/>
    </source>
</evidence>
<dbReference type="InterPro" id="IPR050078">
    <property type="entry name" value="Ribosomal_L11_MeTrfase_PrmA"/>
</dbReference>
<keyword evidence="2 3" id="KW-0808">Transferase</keyword>
<dbReference type="EMBL" id="FNQN01000007">
    <property type="protein sequence ID" value="SEA54636.1"/>
    <property type="molecule type" value="Genomic_DNA"/>
</dbReference>
<evidence type="ECO:0000256" key="1">
    <source>
        <dbReference type="ARBA" id="ARBA00022603"/>
    </source>
</evidence>
<proteinExistence type="predicted"/>
<dbReference type="GO" id="GO:0008276">
    <property type="term" value="F:protein methyltransferase activity"/>
    <property type="evidence" value="ECO:0007669"/>
    <property type="project" value="TreeGrafter"/>
</dbReference>
<organism evidence="3 4">
    <name type="scientific">Desulfuromusa kysingii</name>
    <dbReference type="NCBI Taxonomy" id="37625"/>
    <lineage>
        <taxon>Bacteria</taxon>
        <taxon>Pseudomonadati</taxon>
        <taxon>Thermodesulfobacteriota</taxon>
        <taxon>Desulfuromonadia</taxon>
        <taxon>Desulfuromonadales</taxon>
        <taxon>Geopsychrobacteraceae</taxon>
        <taxon>Desulfuromusa</taxon>
    </lineage>
</organism>